<accession>A0ABM7JSE7</accession>
<dbReference type="PANTHER" id="PTHR30349:SF64">
    <property type="entry name" value="PROPHAGE INTEGRASE INTD-RELATED"/>
    <property type="match status" value="1"/>
</dbReference>
<evidence type="ECO:0000256" key="3">
    <source>
        <dbReference type="ARBA" id="ARBA00023125"/>
    </source>
</evidence>
<dbReference type="Pfam" id="PF00589">
    <property type="entry name" value="Phage_integrase"/>
    <property type="match status" value="1"/>
</dbReference>
<comment type="similarity">
    <text evidence="1">Belongs to the 'phage' integrase family.</text>
</comment>
<reference evidence="8 9" key="1">
    <citation type="journal article" date="2019" name="Emerg. Microbes Infect.">
        <title>Comprehensive subspecies identification of 175 nontuberculous mycobacteria species based on 7547 genomic profiles.</title>
        <authorList>
            <person name="Matsumoto Y."/>
            <person name="Kinjo T."/>
            <person name="Motooka D."/>
            <person name="Nabeya D."/>
            <person name="Jung N."/>
            <person name="Uechi K."/>
            <person name="Horii T."/>
            <person name="Iida T."/>
            <person name="Fujita J."/>
            <person name="Nakamura S."/>
        </authorList>
    </citation>
    <scope>NUCLEOTIDE SEQUENCE [LARGE SCALE GENOMIC DNA]</scope>
    <source>
        <strain evidence="8 9">JCM 18113</strain>
    </source>
</reference>
<keyword evidence="3 5" id="KW-0238">DNA-binding</keyword>
<organism evidence="8 9">
    <name type="scientific">Mycobacterium mantenii</name>
    <dbReference type="NCBI Taxonomy" id="560555"/>
    <lineage>
        <taxon>Bacteria</taxon>
        <taxon>Bacillati</taxon>
        <taxon>Actinomycetota</taxon>
        <taxon>Actinomycetes</taxon>
        <taxon>Mycobacteriales</taxon>
        <taxon>Mycobacteriaceae</taxon>
        <taxon>Mycobacterium</taxon>
        <taxon>Mycobacterium avium complex (MAC)</taxon>
    </lineage>
</organism>
<dbReference type="SUPFAM" id="SSF56349">
    <property type="entry name" value="DNA breaking-rejoining enzymes"/>
    <property type="match status" value="1"/>
</dbReference>
<evidence type="ECO:0000313" key="9">
    <source>
        <dbReference type="Proteomes" id="UP000465812"/>
    </source>
</evidence>
<dbReference type="PROSITE" id="PS51900">
    <property type="entry name" value="CB"/>
    <property type="match status" value="1"/>
</dbReference>
<name>A0ABM7JSE7_MYCNT</name>
<dbReference type="InterPro" id="IPR002104">
    <property type="entry name" value="Integrase_catalytic"/>
</dbReference>
<evidence type="ECO:0000256" key="4">
    <source>
        <dbReference type="ARBA" id="ARBA00023172"/>
    </source>
</evidence>
<dbReference type="EMBL" id="AP022590">
    <property type="protein sequence ID" value="BBY38479.1"/>
    <property type="molecule type" value="Genomic_DNA"/>
</dbReference>
<dbReference type="InterPro" id="IPR011010">
    <property type="entry name" value="DNA_brk_join_enz"/>
</dbReference>
<dbReference type="InterPro" id="IPR013762">
    <property type="entry name" value="Integrase-like_cat_sf"/>
</dbReference>
<dbReference type="Pfam" id="PF26003">
    <property type="entry name" value="Integrase_N_phage"/>
    <property type="match status" value="1"/>
</dbReference>
<dbReference type="PROSITE" id="PS51898">
    <property type="entry name" value="TYR_RECOMBINASE"/>
    <property type="match status" value="1"/>
</dbReference>
<evidence type="ECO:0000259" key="6">
    <source>
        <dbReference type="PROSITE" id="PS51898"/>
    </source>
</evidence>
<evidence type="ECO:0000256" key="2">
    <source>
        <dbReference type="ARBA" id="ARBA00022908"/>
    </source>
</evidence>
<protein>
    <submittedName>
        <fullName evidence="8">Prophage phiRv2 integrase</fullName>
    </submittedName>
</protein>
<keyword evidence="2" id="KW-0229">DNA integration</keyword>
<dbReference type="InterPro" id="IPR004107">
    <property type="entry name" value="Integrase_SAM-like_N"/>
</dbReference>
<feature type="domain" description="Tyr recombinase" evidence="6">
    <location>
        <begin position="178"/>
        <end position="365"/>
    </location>
</feature>
<evidence type="ECO:0000256" key="5">
    <source>
        <dbReference type="PROSITE-ProRule" id="PRU01248"/>
    </source>
</evidence>
<dbReference type="InterPro" id="IPR050090">
    <property type="entry name" value="Tyrosine_recombinase_XerCD"/>
</dbReference>
<dbReference type="InterPro" id="IPR058717">
    <property type="entry name" value="Phage_L5_Integrase_N"/>
</dbReference>
<dbReference type="Gene3D" id="1.10.150.130">
    <property type="match status" value="1"/>
</dbReference>
<dbReference type="Proteomes" id="UP000465812">
    <property type="component" value="Chromosome"/>
</dbReference>
<dbReference type="CDD" id="cd00397">
    <property type="entry name" value="DNA_BRE_C"/>
    <property type="match status" value="1"/>
</dbReference>
<proteinExistence type="inferred from homology"/>
<evidence type="ECO:0000259" key="7">
    <source>
        <dbReference type="PROSITE" id="PS51900"/>
    </source>
</evidence>
<dbReference type="PANTHER" id="PTHR30349">
    <property type="entry name" value="PHAGE INTEGRASE-RELATED"/>
    <property type="match status" value="1"/>
</dbReference>
<keyword evidence="4" id="KW-0233">DNA recombination</keyword>
<dbReference type="Pfam" id="PF14659">
    <property type="entry name" value="Phage_int_SAM_3"/>
    <property type="match status" value="1"/>
</dbReference>
<feature type="domain" description="Core-binding (CB)" evidence="7">
    <location>
        <begin position="78"/>
        <end position="156"/>
    </location>
</feature>
<keyword evidence="9" id="KW-1185">Reference proteome</keyword>
<dbReference type="InterPro" id="IPR010998">
    <property type="entry name" value="Integrase_recombinase_N"/>
</dbReference>
<evidence type="ECO:0000313" key="8">
    <source>
        <dbReference type="EMBL" id="BBY38479.1"/>
    </source>
</evidence>
<gene>
    <name evidence="8" type="ORF">MMAN_26130</name>
</gene>
<sequence length="394" mass="43592">MAGKKGMRQRAWGSLRKLPSGKWQASYIGPDLARHNAPITYSTRMDAEHWLADERRRIERDEWVAPKVREEAQRAKSKTLGEYAIEWLATRPLKPRTRIGYEATYNQRIKPKLGGVPLSALNAETVRRWHAGLGSTHATRNAHAYGLLHAICSTAVTDGLLATQPCQIARAMNVPTKRAAVILDVDDIAKLANAIQPERLKAVVLISAWCGLRYGEVSELRRKDFAADCSTITVGRAVTHRQKTCNIDTPKSGKGRTVVVPPHIREDLRHHLEYHVKKDAEAQLFPASRGGCHLNDRVFLDYFTEALKAIGREGVRVHDLRHFAGTQTARVGNLVETMARLGHSTVKASLIYQQIVSGRDAEVAEALSSLATDAQAKELAKAEASRVSCTLGVL</sequence>
<dbReference type="Gene3D" id="1.10.443.10">
    <property type="entry name" value="Intergrase catalytic core"/>
    <property type="match status" value="1"/>
</dbReference>
<dbReference type="InterPro" id="IPR044068">
    <property type="entry name" value="CB"/>
</dbReference>
<evidence type="ECO:0000256" key="1">
    <source>
        <dbReference type="ARBA" id="ARBA00008857"/>
    </source>
</evidence>